<evidence type="ECO:0000313" key="8">
    <source>
        <dbReference type="RefSeq" id="XP_022590722.2"/>
    </source>
</evidence>
<organism evidence="7 8">
    <name type="scientific">Cyclospora cayetanensis</name>
    <dbReference type="NCBI Taxonomy" id="88456"/>
    <lineage>
        <taxon>Eukaryota</taxon>
        <taxon>Sar</taxon>
        <taxon>Alveolata</taxon>
        <taxon>Apicomplexa</taxon>
        <taxon>Conoidasida</taxon>
        <taxon>Coccidia</taxon>
        <taxon>Eucoccidiorida</taxon>
        <taxon>Eimeriorina</taxon>
        <taxon>Eimeriidae</taxon>
        <taxon>Cyclospora</taxon>
    </lineage>
</organism>
<evidence type="ECO:0000256" key="3">
    <source>
        <dbReference type="ARBA" id="ARBA00022833"/>
    </source>
</evidence>
<keyword evidence="7" id="KW-1185">Reference proteome</keyword>
<keyword evidence="1" id="KW-0479">Metal-binding</keyword>
<feature type="compositionally biased region" description="Low complexity" evidence="5">
    <location>
        <begin position="464"/>
        <end position="474"/>
    </location>
</feature>
<feature type="compositionally biased region" description="Polar residues" evidence="5">
    <location>
        <begin position="278"/>
        <end position="289"/>
    </location>
</feature>
<gene>
    <name evidence="8" type="primary">LOC34618153</name>
</gene>
<feature type="compositionally biased region" description="Polar residues" evidence="5">
    <location>
        <begin position="322"/>
        <end position="338"/>
    </location>
</feature>
<feature type="region of interest" description="Disordered" evidence="5">
    <location>
        <begin position="526"/>
        <end position="554"/>
    </location>
</feature>
<proteinExistence type="predicted"/>
<feature type="compositionally biased region" description="Low complexity" evidence="5">
    <location>
        <begin position="162"/>
        <end position="173"/>
    </location>
</feature>
<feature type="compositionally biased region" description="Low complexity" evidence="5">
    <location>
        <begin position="102"/>
        <end position="149"/>
    </location>
</feature>
<dbReference type="PANTHER" id="PTHR45931">
    <property type="entry name" value="SI:CH211-59O9.10"/>
    <property type="match status" value="1"/>
</dbReference>
<sequence>MDASLEPAARPPTGSLADFFPERRDPSTSGGGLGASPSVCDTPTPRATPPGVAAAAAAQDTQTHDEVATRTSHGSSSNMPPSSSGAPHRSPSSPTSGGGVEAAAAPAAAAPAVAAAASPAAAASTSDDGEAAAAAAPSPAPAGIAAAEAAEAEAAEAEAAEAEAAAAEAAAATIEEESGSDESDVNEVPIEGSAGAVPPPSIARAGSMRSSSSSPELQPSEQQLEQQQTPQQQQEQQQQQVSCPECRVMFAPHELADHLFSHAIDVLQQRAPRSSNLGGVAYSNYNSNETTTTTTTTSSSSSSIRRPAQIQRTRSVGVGNAASISPISVPSRTASGAPSTALHTVHHRTVGAHEGSLLSFAGSRGSIASSFAAAAAAATASASPLQRVLSHSAPASQHQLPRLYEGSGTDLPQSQHRTRYTAAAAAARRLESQSPARSGSGQFGMHAPASRLSTESARSEAARARLQQQQQQLYIERRQDSRQMRECLRGPGAYDSERGSPGGPPELHRERREVLRYPEMVRGGSLNLGASRGGGARGGLYVEDSEGPPSGHTLQRTYSEQLHDYPVEASAASQVLTGRASESSLEAGGGSSGWIYARSSSSSRISPGTIAPTWAEALIEEGLVTPAVPRRVLPSAAQRVAASYERPPWTPVERPRSLQEIHVEGSLQPRYYYAGARGASGRHGGGGPMSASYHGGPLGGGAHGGPSARGRVEPLAYPHPHAHLHHHQQQLQQQQYEEELRERRLVDAFIEFLPTSKYDSERGSRLDAEHRKCTICFDEYEGGETQRRLPCTHSFHQRCIDCWLKRSTLCPICKHDLRTDIAAVTQQDSD</sequence>
<feature type="compositionally biased region" description="Low complexity" evidence="5">
    <location>
        <begin position="72"/>
        <end position="94"/>
    </location>
</feature>
<dbReference type="SUPFAM" id="SSF57850">
    <property type="entry name" value="RING/U-box"/>
    <property type="match status" value="1"/>
</dbReference>
<dbReference type="RefSeq" id="XP_022590722.2">
    <property type="nucleotide sequence ID" value="XM_022731492.2"/>
</dbReference>
<dbReference type="GeneID" id="34618153"/>
<keyword evidence="2 4" id="KW-0863">Zinc-finger</keyword>
<dbReference type="OrthoDB" id="1302410at2759"/>
<dbReference type="InterPro" id="IPR013083">
    <property type="entry name" value="Znf_RING/FYVE/PHD"/>
</dbReference>
<dbReference type="Proteomes" id="UP000515125">
    <property type="component" value="Unplaced"/>
</dbReference>
<evidence type="ECO:0000256" key="1">
    <source>
        <dbReference type="ARBA" id="ARBA00022723"/>
    </source>
</evidence>
<dbReference type="Pfam" id="PF13639">
    <property type="entry name" value="zf-RING_2"/>
    <property type="match status" value="1"/>
</dbReference>
<feature type="compositionally biased region" description="Low complexity" evidence="5">
    <location>
        <begin position="290"/>
        <end position="303"/>
    </location>
</feature>
<evidence type="ECO:0000256" key="2">
    <source>
        <dbReference type="ARBA" id="ARBA00022771"/>
    </source>
</evidence>
<dbReference type="GO" id="GO:0006511">
    <property type="term" value="P:ubiquitin-dependent protein catabolic process"/>
    <property type="evidence" value="ECO:0007669"/>
    <property type="project" value="TreeGrafter"/>
</dbReference>
<reference evidence="8" key="1">
    <citation type="submission" date="2025-08" db="UniProtKB">
        <authorList>
            <consortium name="RefSeq"/>
        </authorList>
    </citation>
    <scope>IDENTIFICATION</scope>
</reference>
<dbReference type="InterPro" id="IPR051834">
    <property type="entry name" value="RING_finger_E3_ligase"/>
</dbReference>
<dbReference type="AlphaFoldDB" id="A0A6P5WE73"/>
<feature type="compositionally biased region" description="Acidic residues" evidence="5">
    <location>
        <begin position="174"/>
        <end position="185"/>
    </location>
</feature>
<evidence type="ECO:0000256" key="4">
    <source>
        <dbReference type="PROSITE-ProRule" id="PRU00175"/>
    </source>
</evidence>
<evidence type="ECO:0000313" key="7">
    <source>
        <dbReference type="Proteomes" id="UP000515125"/>
    </source>
</evidence>
<feature type="domain" description="RING-type" evidence="6">
    <location>
        <begin position="773"/>
        <end position="814"/>
    </location>
</feature>
<name>A0A6P5WE73_9EIME</name>
<feature type="compositionally biased region" description="Low complexity" evidence="5">
    <location>
        <begin position="42"/>
        <end position="61"/>
    </location>
</feature>
<dbReference type="GO" id="GO:0008270">
    <property type="term" value="F:zinc ion binding"/>
    <property type="evidence" value="ECO:0007669"/>
    <property type="project" value="UniProtKB-KW"/>
</dbReference>
<feature type="compositionally biased region" description="Low complexity" evidence="5">
    <location>
        <begin position="210"/>
        <end position="238"/>
    </location>
</feature>
<keyword evidence="3" id="KW-0862">Zinc</keyword>
<feature type="compositionally biased region" description="Basic and acidic residues" evidence="5">
    <location>
        <begin position="475"/>
        <end position="488"/>
    </location>
</feature>
<dbReference type="GO" id="GO:0005634">
    <property type="term" value="C:nucleus"/>
    <property type="evidence" value="ECO:0007669"/>
    <property type="project" value="TreeGrafter"/>
</dbReference>
<feature type="region of interest" description="Disordered" evidence="5">
    <location>
        <begin position="389"/>
        <end position="509"/>
    </location>
</feature>
<dbReference type="Gene3D" id="3.30.40.10">
    <property type="entry name" value="Zinc/RING finger domain, C3HC4 (zinc finger)"/>
    <property type="match status" value="1"/>
</dbReference>
<feature type="compositionally biased region" description="Acidic residues" evidence="5">
    <location>
        <begin position="150"/>
        <end position="161"/>
    </location>
</feature>
<feature type="region of interest" description="Disordered" evidence="5">
    <location>
        <begin position="278"/>
        <end position="338"/>
    </location>
</feature>
<dbReference type="PANTHER" id="PTHR45931:SF3">
    <property type="entry name" value="RING ZINC FINGER-CONTAINING PROTEIN"/>
    <property type="match status" value="1"/>
</dbReference>
<feature type="region of interest" description="Disordered" evidence="5">
    <location>
        <begin position="1"/>
        <end position="238"/>
    </location>
</feature>
<dbReference type="PROSITE" id="PS50089">
    <property type="entry name" value="ZF_RING_2"/>
    <property type="match status" value="1"/>
</dbReference>
<feature type="region of interest" description="Disordered" evidence="5">
    <location>
        <begin position="680"/>
        <end position="708"/>
    </location>
</feature>
<evidence type="ECO:0000256" key="5">
    <source>
        <dbReference type="SAM" id="MobiDB-lite"/>
    </source>
</evidence>
<protein>
    <submittedName>
        <fullName evidence="8">Uncharacterized protein LOC34618153</fullName>
    </submittedName>
</protein>
<evidence type="ECO:0000259" key="6">
    <source>
        <dbReference type="PROSITE" id="PS50089"/>
    </source>
</evidence>
<dbReference type="GO" id="GO:0061630">
    <property type="term" value="F:ubiquitin protein ligase activity"/>
    <property type="evidence" value="ECO:0007669"/>
    <property type="project" value="TreeGrafter"/>
</dbReference>
<accession>A0A6P5WE73</accession>
<dbReference type="InterPro" id="IPR001841">
    <property type="entry name" value="Znf_RING"/>
</dbReference>
<dbReference type="SMART" id="SM00184">
    <property type="entry name" value="RING"/>
    <property type="match status" value="1"/>
</dbReference>